<proteinExistence type="predicted"/>
<accession>A0A0K2AJL9</accession>
<dbReference type="KEGG" id="samb:SAM23877_0047"/>
<reference evidence="2" key="2">
    <citation type="submission" date="2015-07" db="EMBL/GenBank/DDBJ databases">
        <title>Complete genome sequence of Streptomyces ambofaciens ATCC 23877, the spiramycin producer.</title>
        <authorList>
            <person name="Thibessard A."/>
            <person name="Haas D."/>
            <person name="Gerbaud C."/>
            <person name="Aigle B."/>
            <person name="Lautru S."/>
            <person name="Pernodet J.-L."/>
            <person name="Leblond P."/>
        </authorList>
    </citation>
    <scope>NUCLEOTIDE SEQUENCE [LARGE SCALE GENOMIC DNA]</scope>
    <source>
        <strain evidence="2">ATCC 23877</strain>
    </source>
</reference>
<feature type="region of interest" description="Disordered" evidence="1">
    <location>
        <begin position="1"/>
        <end position="85"/>
    </location>
</feature>
<name>A0A0K2AJL9_STRA7</name>
<sequence length="85" mass="8743">MFSGHAETACLQHAGASASPHRKSDGQSEQVTQTVTSGTQVVTRSAQIGAASPRTPVTCGPESAPPLQRGKPDLTTLTTLQSGRN</sequence>
<dbReference type="Proteomes" id="UP000061018">
    <property type="component" value="Chromosome"/>
</dbReference>
<feature type="compositionally biased region" description="Low complexity" evidence="1">
    <location>
        <begin position="27"/>
        <end position="43"/>
    </location>
</feature>
<dbReference type="EMBL" id="CP012382">
    <property type="protein sequence ID" value="AKZ53096.1"/>
    <property type="molecule type" value="Genomic_DNA"/>
</dbReference>
<dbReference type="KEGG" id="samb:SAM23877_7622"/>
<dbReference type="AlphaFoldDB" id="A0A0K2AJL9"/>
<protein>
    <submittedName>
        <fullName evidence="2">Uncharacterized protein</fullName>
    </submittedName>
</protein>
<evidence type="ECO:0000256" key="1">
    <source>
        <dbReference type="SAM" id="MobiDB-lite"/>
    </source>
</evidence>
<evidence type="ECO:0000313" key="3">
    <source>
        <dbReference type="EMBL" id="AKZ60663.1"/>
    </source>
</evidence>
<gene>
    <name evidence="2" type="ORF">SAM23877_0047</name>
    <name evidence="3" type="ORF">SAM23877_7622</name>
</gene>
<organism evidence="2 4">
    <name type="scientific">Streptomyces ambofaciens (strain ATCC 23877 / 3486 / DSM 40053 / JCM 4204 / NBRC 12836 / NRRL B-2516)</name>
    <dbReference type="NCBI Taxonomy" id="278992"/>
    <lineage>
        <taxon>Bacteria</taxon>
        <taxon>Bacillati</taxon>
        <taxon>Actinomycetota</taxon>
        <taxon>Actinomycetes</taxon>
        <taxon>Kitasatosporales</taxon>
        <taxon>Streptomycetaceae</taxon>
        <taxon>Streptomyces</taxon>
    </lineage>
</organism>
<feature type="compositionally biased region" description="Polar residues" evidence="1">
    <location>
        <begin position="75"/>
        <end position="85"/>
    </location>
</feature>
<evidence type="ECO:0000313" key="2">
    <source>
        <dbReference type="EMBL" id="AKZ53096.1"/>
    </source>
</evidence>
<dbReference type="EMBL" id="CP012382">
    <property type="protein sequence ID" value="AKZ60663.1"/>
    <property type="molecule type" value="Genomic_DNA"/>
</dbReference>
<reference evidence="4" key="1">
    <citation type="journal article" date="2015" name="J. Biotechnol.">
        <title>Complete genome sequence of Streptomyces ambofaciens ATCC 23877, the spiramycin producer.</title>
        <authorList>
            <person name="Thibessard A."/>
            <person name="Haas D."/>
            <person name="Gerbaud C."/>
            <person name="Aigle B."/>
            <person name="Lautru S."/>
            <person name="Pernodet J.L."/>
            <person name="Leblond P."/>
        </authorList>
    </citation>
    <scope>NUCLEOTIDE SEQUENCE [LARGE SCALE GENOMIC DNA]</scope>
    <source>
        <strain evidence="4">ATCC 23877 / 3486 / DSM 40053 / JCM 4204 / NBRC 12836 / NRRL B-2516</strain>
    </source>
</reference>
<evidence type="ECO:0000313" key="4">
    <source>
        <dbReference type="Proteomes" id="UP000061018"/>
    </source>
</evidence>